<sequence>MSAAEYGDYVSQHLLKKRPLEQIVEEALDFAHCHGLVMRTPEHKDRSDICQVAPMALFPSPFPSHLLKQALEAQDPMTELYFYLAWDHDFLIEAHKDVIKTDVFTRKMVEIYEKCWAEGVSQTKSLVTQRADYMADISKNSKGELKQIEVNNIAVSMGGLAQRVSQWHRKIITELEGKDPEERIPINQPVDTLGEGLYHAWLAMEDPKGIILVVVEDVNQNQLDQRFIEYHVSALREGGVKFIRATLTQCASRLKMNDKKDLIIDGEERVTLVYFRSGYSPANYPSDLEWDARLTMERSNAIKCPWIGLQLANTKKVQQVLTQPNTVEKYFPEDPDKVNRIRGTFASIWGLENDDDATRQLIEDALKNPNHYVLKPQLEGGGGNFYGEEIVAKLQKFSKDELAAHILMEKINPLAVENVLIRAFRPPVVSKIVSELGTYGWCFGDSTKLSRVYSNGHILRSKAEDVNEGGVAVGAAVIDSAYLF</sequence>
<name>A0AC34GTD7_9BILA</name>
<evidence type="ECO:0000313" key="2">
    <source>
        <dbReference type="WBParaSite" id="ES5_v2.g7915.t1"/>
    </source>
</evidence>
<reference evidence="2" key="1">
    <citation type="submission" date="2022-11" db="UniProtKB">
        <authorList>
            <consortium name="WormBaseParasite"/>
        </authorList>
    </citation>
    <scope>IDENTIFICATION</scope>
</reference>
<evidence type="ECO:0000313" key="1">
    <source>
        <dbReference type="Proteomes" id="UP000887579"/>
    </source>
</evidence>
<protein>
    <submittedName>
        <fullName evidence="2">Glutathione synthetase</fullName>
    </submittedName>
</protein>
<proteinExistence type="predicted"/>
<organism evidence="1 2">
    <name type="scientific">Panagrolaimus sp. ES5</name>
    <dbReference type="NCBI Taxonomy" id="591445"/>
    <lineage>
        <taxon>Eukaryota</taxon>
        <taxon>Metazoa</taxon>
        <taxon>Ecdysozoa</taxon>
        <taxon>Nematoda</taxon>
        <taxon>Chromadorea</taxon>
        <taxon>Rhabditida</taxon>
        <taxon>Tylenchina</taxon>
        <taxon>Panagrolaimomorpha</taxon>
        <taxon>Panagrolaimoidea</taxon>
        <taxon>Panagrolaimidae</taxon>
        <taxon>Panagrolaimus</taxon>
    </lineage>
</organism>
<accession>A0AC34GTD7</accession>
<dbReference type="WBParaSite" id="ES5_v2.g7915.t1">
    <property type="protein sequence ID" value="ES5_v2.g7915.t1"/>
    <property type="gene ID" value="ES5_v2.g7915"/>
</dbReference>
<dbReference type="Proteomes" id="UP000887579">
    <property type="component" value="Unplaced"/>
</dbReference>